<organism evidence="4 5">
    <name type="scientific">Paludifilum halophilum</name>
    <dbReference type="NCBI Taxonomy" id="1642702"/>
    <lineage>
        <taxon>Bacteria</taxon>
        <taxon>Bacillati</taxon>
        <taxon>Bacillota</taxon>
        <taxon>Bacilli</taxon>
        <taxon>Bacillales</taxon>
        <taxon>Thermoactinomycetaceae</taxon>
        <taxon>Paludifilum</taxon>
    </lineage>
</organism>
<dbReference type="EMBL" id="NOWF01000001">
    <property type="protein sequence ID" value="OYD09787.1"/>
    <property type="molecule type" value="Genomic_DNA"/>
</dbReference>
<dbReference type="PANTHER" id="PTHR11839">
    <property type="entry name" value="UDP/ADP-SUGAR PYROPHOSPHATASE"/>
    <property type="match status" value="1"/>
</dbReference>
<dbReference type="OrthoDB" id="9806150at2"/>
<comment type="cofactor">
    <cofactor evidence="1">
        <name>Mg(2+)</name>
        <dbReference type="ChEBI" id="CHEBI:18420"/>
    </cofactor>
</comment>
<evidence type="ECO:0000256" key="1">
    <source>
        <dbReference type="ARBA" id="ARBA00001946"/>
    </source>
</evidence>
<evidence type="ECO:0000259" key="3">
    <source>
        <dbReference type="PROSITE" id="PS51462"/>
    </source>
</evidence>
<feature type="domain" description="Nudix hydrolase" evidence="3">
    <location>
        <begin position="69"/>
        <end position="198"/>
    </location>
</feature>
<dbReference type="InterPro" id="IPR000086">
    <property type="entry name" value="NUDIX_hydrolase_dom"/>
</dbReference>
<comment type="caution">
    <text evidence="4">The sequence shown here is derived from an EMBL/GenBank/DDBJ whole genome shotgun (WGS) entry which is preliminary data.</text>
</comment>
<dbReference type="FunFam" id="3.90.79.10:FF:000024">
    <property type="entry name" value="ADP-ribose pyrophosphatase"/>
    <property type="match status" value="1"/>
</dbReference>
<dbReference type="GO" id="GO:0006753">
    <property type="term" value="P:nucleoside phosphate metabolic process"/>
    <property type="evidence" value="ECO:0007669"/>
    <property type="project" value="TreeGrafter"/>
</dbReference>
<dbReference type="GO" id="GO:0019693">
    <property type="term" value="P:ribose phosphate metabolic process"/>
    <property type="evidence" value="ECO:0007669"/>
    <property type="project" value="TreeGrafter"/>
</dbReference>
<dbReference type="Gene3D" id="3.90.79.10">
    <property type="entry name" value="Nucleoside Triphosphate Pyrophosphohydrolase"/>
    <property type="match status" value="1"/>
</dbReference>
<sequence>MKTQGVFLLQPQDRTKLHEEDWEDVKEESCLDLEEKTIRTQKIYDGKIIRVQLDEVELPDGKTATRELVKHSGAVGVLAVTAENKLVLVKQFRKPLEKTILEIPAGKLEPREDSQACAHRELMEETGYRAERLESIISFYTSPGFADEILHLYRATGLSSGDVQPDSDEFVELTELTLEEAFDRMASGEICDAKTVTALYIWKNQVLGGK</sequence>
<dbReference type="GO" id="GO:0005829">
    <property type="term" value="C:cytosol"/>
    <property type="evidence" value="ECO:0007669"/>
    <property type="project" value="TreeGrafter"/>
</dbReference>
<dbReference type="Pfam" id="PF00293">
    <property type="entry name" value="NUDIX"/>
    <property type="match status" value="1"/>
</dbReference>
<dbReference type="PROSITE" id="PS51462">
    <property type="entry name" value="NUDIX"/>
    <property type="match status" value="1"/>
</dbReference>
<dbReference type="SUPFAM" id="SSF55811">
    <property type="entry name" value="Nudix"/>
    <property type="match status" value="1"/>
</dbReference>
<keyword evidence="5" id="KW-1185">Reference proteome</keyword>
<dbReference type="InterPro" id="IPR015797">
    <property type="entry name" value="NUDIX_hydrolase-like_dom_sf"/>
</dbReference>
<dbReference type="CDD" id="cd03424">
    <property type="entry name" value="NUDIX_ADPRase_Nudt5_UGPPase_Nudt14"/>
    <property type="match status" value="1"/>
</dbReference>
<dbReference type="GO" id="GO:0016787">
    <property type="term" value="F:hydrolase activity"/>
    <property type="evidence" value="ECO:0007669"/>
    <property type="project" value="UniProtKB-KW"/>
</dbReference>
<dbReference type="PROSITE" id="PS00893">
    <property type="entry name" value="NUDIX_BOX"/>
    <property type="match status" value="1"/>
</dbReference>
<protein>
    <submittedName>
        <fullName evidence="4">ADP-ribose pyrophosphatase</fullName>
    </submittedName>
</protein>
<accession>A0A235BCT5</accession>
<evidence type="ECO:0000313" key="5">
    <source>
        <dbReference type="Proteomes" id="UP000215459"/>
    </source>
</evidence>
<keyword evidence="2" id="KW-0378">Hydrolase</keyword>
<evidence type="ECO:0000256" key="2">
    <source>
        <dbReference type="ARBA" id="ARBA00022801"/>
    </source>
</evidence>
<gene>
    <name evidence="4" type="ORF">CHM34_01985</name>
</gene>
<reference evidence="4 5" key="1">
    <citation type="submission" date="2017-07" db="EMBL/GenBank/DDBJ databases">
        <title>The genome sequence of Paludifilum halophilum highlights mechanisms for microbial adaptation to high salt environemnts.</title>
        <authorList>
            <person name="Belbahri L."/>
        </authorList>
    </citation>
    <scope>NUCLEOTIDE SEQUENCE [LARGE SCALE GENOMIC DNA]</scope>
    <source>
        <strain evidence="4 5">DSM 102817</strain>
    </source>
</reference>
<dbReference type="Proteomes" id="UP000215459">
    <property type="component" value="Unassembled WGS sequence"/>
</dbReference>
<dbReference type="AlphaFoldDB" id="A0A235BCT5"/>
<dbReference type="PANTHER" id="PTHR11839:SF18">
    <property type="entry name" value="NUDIX HYDROLASE DOMAIN-CONTAINING PROTEIN"/>
    <property type="match status" value="1"/>
</dbReference>
<name>A0A235BCT5_9BACL</name>
<dbReference type="InterPro" id="IPR020084">
    <property type="entry name" value="NUDIX_hydrolase_CS"/>
</dbReference>
<proteinExistence type="predicted"/>
<evidence type="ECO:0000313" key="4">
    <source>
        <dbReference type="EMBL" id="OYD09787.1"/>
    </source>
</evidence>